<dbReference type="Pfam" id="PF07394">
    <property type="entry name" value="DUF1501"/>
    <property type="match status" value="1"/>
</dbReference>
<dbReference type="InterPro" id="IPR010869">
    <property type="entry name" value="DUF1501"/>
</dbReference>
<dbReference type="InterPro" id="IPR006311">
    <property type="entry name" value="TAT_signal"/>
</dbReference>
<evidence type="ECO:0008006" key="3">
    <source>
        <dbReference type="Google" id="ProtNLM"/>
    </source>
</evidence>
<dbReference type="PROSITE" id="PS51318">
    <property type="entry name" value="TAT"/>
    <property type="match status" value="1"/>
</dbReference>
<dbReference type="KEGG" id="fmr:Fuma_03004"/>
<organism evidence="1 2">
    <name type="scientific">Fuerstiella marisgermanici</name>
    <dbReference type="NCBI Taxonomy" id="1891926"/>
    <lineage>
        <taxon>Bacteria</taxon>
        <taxon>Pseudomonadati</taxon>
        <taxon>Planctomycetota</taxon>
        <taxon>Planctomycetia</taxon>
        <taxon>Planctomycetales</taxon>
        <taxon>Planctomycetaceae</taxon>
        <taxon>Fuerstiella</taxon>
    </lineage>
</organism>
<protein>
    <recommendedName>
        <fullName evidence="3">DUF1501 domain-containing protein</fullName>
    </recommendedName>
</protein>
<dbReference type="InterPro" id="IPR017850">
    <property type="entry name" value="Alkaline_phosphatase_core_sf"/>
</dbReference>
<dbReference type="AlphaFoldDB" id="A0A1P8WH85"/>
<proteinExistence type="predicted"/>
<name>A0A1P8WH85_9PLAN</name>
<dbReference type="OrthoDB" id="127333at2"/>
<dbReference type="Proteomes" id="UP000187735">
    <property type="component" value="Chromosome"/>
</dbReference>
<dbReference type="PANTHER" id="PTHR43737:SF1">
    <property type="entry name" value="DUF1501 DOMAIN-CONTAINING PROTEIN"/>
    <property type="match status" value="1"/>
</dbReference>
<dbReference type="RefSeq" id="WP_077024850.1">
    <property type="nucleotide sequence ID" value="NZ_CP017641.1"/>
</dbReference>
<dbReference type="STRING" id="1891926.Fuma_03004"/>
<gene>
    <name evidence="1" type="ORF">Fuma_03004</name>
</gene>
<dbReference type="PANTHER" id="PTHR43737">
    <property type="entry name" value="BLL7424 PROTEIN"/>
    <property type="match status" value="1"/>
</dbReference>
<sequence>MSVSRRRFLQVGSLGASLTLGDYLRFASAQDQIDEGRSAVLVFLGGGPSHQDTFDMKPNAPVEYRGQFQPIRTSVPGVEICEHLPQLARRADRYAVIRGISHSLADHGLGTRYLMTGNLPTPVVDYPMYGSVASKEFPAAADLPSFVSIERPVEGPGYLGAEYGPLSTGEKPRYGQPFRVRGITLDGTMSLDRYRKRRKLVDDIDTAFAEFEGLDDSVRSLDRFSQQAYQIISSPNARSAFDLSLESDREVDRFGRHEFGQSMLLTTRLIEAGVRFVTVLLEGWDTHQDNFNQLGRDLLPNLDQSLTAMLDRFGEQGRLDSTAILVTGEFGRTPKVNKNAGRDHWSRAMCSLMAGGSVRTGQVIGETDDKAAGPVGRGFTPDDLAASFFQNIGIDPKTEYHANVGRPITLVRNGSTIPGLFA</sequence>
<evidence type="ECO:0000313" key="2">
    <source>
        <dbReference type="Proteomes" id="UP000187735"/>
    </source>
</evidence>
<accession>A0A1P8WH85</accession>
<keyword evidence="2" id="KW-1185">Reference proteome</keyword>
<reference evidence="1 2" key="1">
    <citation type="journal article" date="2016" name="Front. Microbiol.">
        <title>Fuerstia marisgermanicae gen. nov., sp. nov., an Unusual Member of the Phylum Planctomycetes from the German Wadden Sea.</title>
        <authorList>
            <person name="Kohn T."/>
            <person name="Heuer A."/>
            <person name="Jogler M."/>
            <person name="Vollmers J."/>
            <person name="Boedeker C."/>
            <person name="Bunk B."/>
            <person name="Rast P."/>
            <person name="Borchert D."/>
            <person name="Glockner I."/>
            <person name="Freese H.M."/>
            <person name="Klenk H.P."/>
            <person name="Overmann J."/>
            <person name="Kaster A.K."/>
            <person name="Rohde M."/>
            <person name="Wiegand S."/>
            <person name="Jogler C."/>
        </authorList>
    </citation>
    <scope>NUCLEOTIDE SEQUENCE [LARGE SCALE GENOMIC DNA]</scope>
    <source>
        <strain evidence="1 2">NH11</strain>
    </source>
</reference>
<dbReference type="SUPFAM" id="SSF53649">
    <property type="entry name" value="Alkaline phosphatase-like"/>
    <property type="match status" value="1"/>
</dbReference>
<evidence type="ECO:0000313" key="1">
    <source>
        <dbReference type="EMBL" id="APZ93387.1"/>
    </source>
</evidence>
<dbReference type="EMBL" id="CP017641">
    <property type="protein sequence ID" value="APZ93387.1"/>
    <property type="molecule type" value="Genomic_DNA"/>
</dbReference>